<proteinExistence type="predicted"/>
<accession>A0A383BMD6</accession>
<sequence>MKKGEKMLRSQIVTDLIHRLVNRSDLCWSEVVDGHPERDTITVSFWGDENRRETERSILQQSGIRLSEVERLREEGVVLDVILDDFCVGVRCSLDRVWLFTDWTRSQILRF</sequence>
<reference evidence="1" key="1">
    <citation type="submission" date="2018-05" db="EMBL/GenBank/DDBJ databases">
        <authorList>
            <person name="Lanie J.A."/>
            <person name="Ng W.-L."/>
            <person name="Kazmierczak K.M."/>
            <person name="Andrzejewski T.M."/>
            <person name="Davidsen T.M."/>
            <person name="Wayne K.J."/>
            <person name="Tettelin H."/>
            <person name="Glass J.I."/>
            <person name="Rusch D."/>
            <person name="Podicherti R."/>
            <person name="Tsui H.-C.T."/>
            <person name="Winkler M.E."/>
        </authorList>
    </citation>
    <scope>NUCLEOTIDE SEQUENCE</scope>
</reference>
<evidence type="ECO:0000313" key="1">
    <source>
        <dbReference type="EMBL" id="SVE20973.1"/>
    </source>
</evidence>
<gene>
    <name evidence="1" type="ORF">METZ01_LOCUS473827</name>
</gene>
<organism evidence="1">
    <name type="scientific">marine metagenome</name>
    <dbReference type="NCBI Taxonomy" id="408172"/>
    <lineage>
        <taxon>unclassified sequences</taxon>
        <taxon>metagenomes</taxon>
        <taxon>ecological metagenomes</taxon>
    </lineage>
</organism>
<name>A0A383BMD6_9ZZZZ</name>
<dbReference type="EMBL" id="UINC01201576">
    <property type="protein sequence ID" value="SVE20973.1"/>
    <property type="molecule type" value="Genomic_DNA"/>
</dbReference>
<protein>
    <submittedName>
        <fullName evidence="1">Uncharacterized protein</fullName>
    </submittedName>
</protein>
<dbReference type="AlphaFoldDB" id="A0A383BMD6"/>